<dbReference type="Gene3D" id="1.10.10.10">
    <property type="entry name" value="Winged helix-like DNA-binding domain superfamily/Winged helix DNA-binding domain"/>
    <property type="match status" value="1"/>
</dbReference>
<evidence type="ECO:0000256" key="2">
    <source>
        <dbReference type="ARBA" id="ARBA00022679"/>
    </source>
</evidence>
<dbReference type="SUPFAM" id="SSF46785">
    <property type="entry name" value="Winged helix' DNA-binding domain"/>
    <property type="match status" value="1"/>
</dbReference>
<gene>
    <name evidence="5" type="ORF">FCALED_LOCUS9285</name>
</gene>
<feature type="domain" description="O-methyltransferase dimerisation" evidence="4">
    <location>
        <begin position="54"/>
        <end position="129"/>
    </location>
</feature>
<keyword evidence="1" id="KW-0489">Methyltransferase</keyword>
<dbReference type="Proteomes" id="UP000789570">
    <property type="component" value="Unassembled WGS sequence"/>
</dbReference>
<dbReference type="InterPro" id="IPR036388">
    <property type="entry name" value="WH-like_DNA-bd_sf"/>
</dbReference>
<dbReference type="PROSITE" id="PS51683">
    <property type="entry name" value="SAM_OMT_II"/>
    <property type="match status" value="1"/>
</dbReference>
<accession>A0A9N9CXS1</accession>
<comment type="caution">
    <text evidence="5">The sequence shown here is derived from an EMBL/GenBank/DDBJ whole genome shotgun (WGS) entry which is preliminary data.</text>
</comment>
<dbReference type="InterPro" id="IPR012967">
    <property type="entry name" value="COMT_dimerisation"/>
</dbReference>
<dbReference type="GO" id="GO:0046983">
    <property type="term" value="F:protein dimerization activity"/>
    <property type="evidence" value="ECO:0007669"/>
    <property type="project" value="InterPro"/>
</dbReference>
<dbReference type="InterPro" id="IPR036390">
    <property type="entry name" value="WH_DNA-bd_sf"/>
</dbReference>
<dbReference type="OrthoDB" id="2329154at2759"/>
<name>A0A9N9CXS1_9GLOM</name>
<evidence type="ECO:0000256" key="1">
    <source>
        <dbReference type="ARBA" id="ARBA00022603"/>
    </source>
</evidence>
<sequence>MNYYSSNVDYDLNYDYTNDGNYLPAPIFDLVLWMKKFLLLPNYLFSPLHLMAGHIYDYLVLNALFELANLRIADIIKREGGKVSVKRLAELTDTNEDVLGRFLRAVSTKGIFYNHGNGVYSNNRMSSVLRDDHPNSVRLIIEMGIEEFFKASNNICVTLKYPNKWDDIDDDDKHEDKIKEIVTPWKKTFGIDIWEYYALLETKIN</sequence>
<dbReference type="Pfam" id="PF08100">
    <property type="entry name" value="Dimerisation"/>
    <property type="match status" value="1"/>
</dbReference>
<keyword evidence="3" id="KW-0949">S-adenosyl-L-methionine</keyword>
<dbReference type="InterPro" id="IPR016461">
    <property type="entry name" value="COMT-like"/>
</dbReference>
<keyword evidence="2" id="KW-0808">Transferase</keyword>
<reference evidence="5" key="1">
    <citation type="submission" date="2021-06" db="EMBL/GenBank/DDBJ databases">
        <authorList>
            <person name="Kallberg Y."/>
            <person name="Tangrot J."/>
            <person name="Rosling A."/>
        </authorList>
    </citation>
    <scope>NUCLEOTIDE SEQUENCE</scope>
    <source>
        <strain evidence="5">UK204</strain>
    </source>
</reference>
<evidence type="ECO:0000313" key="5">
    <source>
        <dbReference type="EMBL" id="CAG8615453.1"/>
    </source>
</evidence>
<proteinExistence type="predicted"/>
<dbReference type="PANTHER" id="PTHR43712">
    <property type="entry name" value="PUTATIVE (AFU_ORTHOLOGUE AFUA_4G14580)-RELATED"/>
    <property type="match status" value="1"/>
</dbReference>
<keyword evidence="6" id="KW-1185">Reference proteome</keyword>
<evidence type="ECO:0000256" key="3">
    <source>
        <dbReference type="ARBA" id="ARBA00022691"/>
    </source>
</evidence>
<organism evidence="5 6">
    <name type="scientific">Funneliformis caledonium</name>
    <dbReference type="NCBI Taxonomy" id="1117310"/>
    <lineage>
        <taxon>Eukaryota</taxon>
        <taxon>Fungi</taxon>
        <taxon>Fungi incertae sedis</taxon>
        <taxon>Mucoromycota</taxon>
        <taxon>Glomeromycotina</taxon>
        <taxon>Glomeromycetes</taxon>
        <taxon>Glomerales</taxon>
        <taxon>Glomeraceae</taxon>
        <taxon>Funneliformis</taxon>
    </lineage>
</organism>
<dbReference type="GO" id="GO:0032259">
    <property type="term" value="P:methylation"/>
    <property type="evidence" value="ECO:0007669"/>
    <property type="project" value="UniProtKB-KW"/>
</dbReference>
<dbReference type="PANTHER" id="PTHR43712:SF2">
    <property type="entry name" value="O-METHYLTRANSFERASE CICE"/>
    <property type="match status" value="1"/>
</dbReference>
<dbReference type="EMBL" id="CAJVPQ010003009">
    <property type="protein sequence ID" value="CAG8615453.1"/>
    <property type="molecule type" value="Genomic_DNA"/>
</dbReference>
<protein>
    <submittedName>
        <fullName evidence="5">4766_t:CDS:1</fullName>
    </submittedName>
</protein>
<dbReference type="AlphaFoldDB" id="A0A9N9CXS1"/>
<evidence type="ECO:0000313" key="6">
    <source>
        <dbReference type="Proteomes" id="UP000789570"/>
    </source>
</evidence>
<dbReference type="GO" id="GO:0008168">
    <property type="term" value="F:methyltransferase activity"/>
    <property type="evidence" value="ECO:0007669"/>
    <property type="project" value="UniProtKB-KW"/>
</dbReference>
<evidence type="ECO:0000259" key="4">
    <source>
        <dbReference type="Pfam" id="PF08100"/>
    </source>
</evidence>